<dbReference type="AlphaFoldDB" id="A0A8S3XQK0"/>
<gene>
    <name evidence="2" type="ORF">PAPOLLO_LOCUS20869</name>
</gene>
<comment type="caution">
    <text evidence="2">The sequence shown here is derived from an EMBL/GenBank/DDBJ whole genome shotgun (WGS) entry which is preliminary data.</text>
</comment>
<sequence length="201" mass="22451">MKKSVPRGSYEEQMTSFEGVDLTAVSWKDNKPVTFLSSYVGAEPVSLVERFDKVNKTRIKITCPRVIKEYNAHMGGVDLLDSFIDLKGTEGTSSVLNLCQYRLELAEVLANINNASELCNKRGRPSTSNSVEMSIQVKKSRGPVQHVPPKDIRTDNVGHWPDDCTHSRCKMPGCKGYTQSEKCGVTLCLTKSRNCFKNCHM</sequence>
<dbReference type="InterPro" id="IPR029526">
    <property type="entry name" value="PGBD"/>
</dbReference>
<dbReference type="Pfam" id="PF13843">
    <property type="entry name" value="DDE_Tnp_1_7"/>
    <property type="match status" value="1"/>
</dbReference>
<organism evidence="2 3">
    <name type="scientific">Parnassius apollo</name>
    <name type="common">Apollo butterfly</name>
    <name type="synonym">Papilio apollo</name>
    <dbReference type="NCBI Taxonomy" id="110799"/>
    <lineage>
        <taxon>Eukaryota</taxon>
        <taxon>Metazoa</taxon>
        <taxon>Ecdysozoa</taxon>
        <taxon>Arthropoda</taxon>
        <taxon>Hexapoda</taxon>
        <taxon>Insecta</taxon>
        <taxon>Pterygota</taxon>
        <taxon>Neoptera</taxon>
        <taxon>Endopterygota</taxon>
        <taxon>Lepidoptera</taxon>
        <taxon>Glossata</taxon>
        <taxon>Ditrysia</taxon>
        <taxon>Papilionoidea</taxon>
        <taxon>Papilionidae</taxon>
        <taxon>Parnassiinae</taxon>
        <taxon>Parnassini</taxon>
        <taxon>Parnassius</taxon>
        <taxon>Parnassius</taxon>
    </lineage>
</organism>
<dbReference type="PANTHER" id="PTHR47272">
    <property type="entry name" value="DDE_TNP_1_7 DOMAIN-CONTAINING PROTEIN"/>
    <property type="match status" value="1"/>
</dbReference>
<keyword evidence="3" id="KW-1185">Reference proteome</keyword>
<evidence type="ECO:0000259" key="1">
    <source>
        <dbReference type="Pfam" id="PF13843"/>
    </source>
</evidence>
<evidence type="ECO:0000313" key="3">
    <source>
        <dbReference type="Proteomes" id="UP000691718"/>
    </source>
</evidence>
<accession>A0A8S3XQK0</accession>
<protein>
    <submittedName>
        <fullName evidence="2">(apollo) hypothetical protein</fullName>
    </submittedName>
</protein>
<dbReference type="Proteomes" id="UP000691718">
    <property type="component" value="Unassembled WGS sequence"/>
</dbReference>
<dbReference type="EMBL" id="CAJQZP010001291">
    <property type="protein sequence ID" value="CAG5036610.1"/>
    <property type="molecule type" value="Genomic_DNA"/>
</dbReference>
<dbReference type="PANTHER" id="PTHR47272:SF1">
    <property type="entry name" value="PIGGYBAC TRANSPOSABLE ELEMENT-DERIVED PROTEIN 3-LIKE"/>
    <property type="match status" value="1"/>
</dbReference>
<proteinExistence type="predicted"/>
<name>A0A8S3XQK0_PARAO</name>
<feature type="domain" description="PiggyBac transposable element-derived protein" evidence="1">
    <location>
        <begin position="18"/>
        <end position="84"/>
    </location>
</feature>
<evidence type="ECO:0000313" key="2">
    <source>
        <dbReference type="EMBL" id="CAG5036610.1"/>
    </source>
</evidence>
<dbReference type="OrthoDB" id="122438at2759"/>
<reference evidence="2" key="1">
    <citation type="submission" date="2021-04" db="EMBL/GenBank/DDBJ databases">
        <authorList>
            <person name="Tunstrom K."/>
        </authorList>
    </citation>
    <scope>NUCLEOTIDE SEQUENCE</scope>
</reference>